<dbReference type="Proteomes" id="UP001642487">
    <property type="component" value="Chromosome 3"/>
</dbReference>
<evidence type="ECO:0000313" key="2">
    <source>
        <dbReference type="Proteomes" id="UP001642487"/>
    </source>
</evidence>
<proteinExistence type="predicted"/>
<name>A0ABP0Y9J3_9ROSI</name>
<evidence type="ECO:0000313" key="1">
    <source>
        <dbReference type="EMBL" id="CAK9317119.1"/>
    </source>
</evidence>
<accession>A0ABP0Y9J3</accession>
<dbReference type="EMBL" id="OZ021737">
    <property type="protein sequence ID" value="CAK9317119.1"/>
    <property type="molecule type" value="Genomic_DNA"/>
</dbReference>
<organism evidence="1 2">
    <name type="scientific">Citrullus colocynthis</name>
    <name type="common">colocynth</name>
    <dbReference type="NCBI Taxonomy" id="252529"/>
    <lineage>
        <taxon>Eukaryota</taxon>
        <taxon>Viridiplantae</taxon>
        <taxon>Streptophyta</taxon>
        <taxon>Embryophyta</taxon>
        <taxon>Tracheophyta</taxon>
        <taxon>Spermatophyta</taxon>
        <taxon>Magnoliopsida</taxon>
        <taxon>eudicotyledons</taxon>
        <taxon>Gunneridae</taxon>
        <taxon>Pentapetalae</taxon>
        <taxon>rosids</taxon>
        <taxon>fabids</taxon>
        <taxon>Cucurbitales</taxon>
        <taxon>Cucurbitaceae</taxon>
        <taxon>Benincaseae</taxon>
        <taxon>Citrullus</taxon>
    </lineage>
</organism>
<reference evidence="1 2" key="1">
    <citation type="submission" date="2024-03" db="EMBL/GenBank/DDBJ databases">
        <authorList>
            <person name="Gkanogiannis A."/>
            <person name="Becerra Lopez-Lavalle L."/>
        </authorList>
    </citation>
    <scope>NUCLEOTIDE SEQUENCE [LARGE SCALE GENOMIC DNA]</scope>
</reference>
<protein>
    <submittedName>
        <fullName evidence="1">Uncharacterized protein</fullName>
    </submittedName>
</protein>
<gene>
    <name evidence="1" type="ORF">CITCOLO1_LOCUS9015</name>
</gene>
<keyword evidence="2" id="KW-1185">Reference proteome</keyword>
<sequence>MSVGVLAKTRVFIIIHEPSLMLSWFLNHATTITDDGASLEDPTWDISSSSLAFVSGRCDYWMDGCTAPAICDSDDTNVGLFS</sequence>